<evidence type="ECO:0000256" key="4">
    <source>
        <dbReference type="SAM" id="MobiDB-lite"/>
    </source>
</evidence>
<dbReference type="GO" id="GO:0000976">
    <property type="term" value="F:transcription cis-regulatory region binding"/>
    <property type="evidence" value="ECO:0007669"/>
    <property type="project" value="TreeGrafter"/>
</dbReference>
<sequence length="506" mass="58198">MSDQDVFPTPTRIAHPNDQRIRKTGVIGPKNSARMKTVKYKTPDKVLSKLVIEEYPEIESSTSPVIPLGTQKHSLTKTPWAVTPGQHFNQEEIDQIDSSANTPIQANSGQANPIGQNSISRQKLRPQLTLQQSSPLQGLDTSDKTDLDITSDKTDLDITSDKTDLYIDTSDKSGSISDSESRDKQDQRPRKKAKLDETTEIPDNRVGTSFNPTKTLNRRYLEKEDDEIVSSFKKYMKQHDCGEDLLKFLVTGDTLDLLRSIGTRLNRPANGVRLRAYSLFSGEAGNDGRVKVGGYYEGQYNKEERAIVERCIQDWELQHGMNRDQFVEMMYGMNRRLCRAFLGELSERLPLRAKPRLRAFIRRNYHPHRKTAVWTREEDDQLEQLVMEHGRRWRLIGVEIDRRSEDVRDRYRNYVKHRGTQKMGAWTGGELQQLSGIVADLLQTYSVLDIPWNVVSERMGGKRSKLQCAFKWKNMEGRTHHQRSRILRKASFAGRDKESEYRDVIG</sequence>
<dbReference type="InterPro" id="IPR001005">
    <property type="entry name" value="SANT/Myb"/>
</dbReference>
<comment type="subcellular location">
    <subcellularLocation>
        <location evidence="1">Nucleus</location>
    </subcellularLocation>
</comment>
<reference evidence="7 8" key="1">
    <citation type="submission" date="2016-04" db="EMBL/GenBank/DDBJ databases">
        <title>Evolutionary innovation and constraint leading to complex multicellularity in the Ascomycota.</title>
        <authorList>
            <person name="Cisse O."/>
            <person name="Nguyen A."/>
            <person name="Hewitt D.A."/>
            <person name="Jedd G."/>
            <person name="Stajich J.E."/>
        </authorList>
    </citation>
    <scope>NUCLEOTIDE SEQUENCE [LARGE SCALE GENOMIC DNA]</scope>
    <source>
        <strain evidence="7 8">DAH-3</strain>
    </source>
</reference>
<keyword evidence="8" id="KW-1185">Reference proteome</keyword>
<feature type="domain" description="HTH myb-type" evidence="6">
    <location>
        <begin position="366"/>
        <end position="419"/>
    </location>
</feature>
<dbReference type="InterPro" id="IPR051651">
    <property type="entry name" value="DMTF1_DNA-bind_reg"/>
</dbReference>
<proteinExistence type="predicted"/>
<accession>A0A1U7LHD0</accession>
<organism evidence="7 8">
    <name type="scientific">Neolecta irregularis (strain DAH-3)</name>
    <dbReference type="NCBI Taxonomy" id="1198029"/>
    <lineage>
        <taxon>Eukaryota</taxon>
        <taxon>Fungi</taxon>
        <taxon>Dikarya</taxon>
        <taxon>Ascomycota</taxon>
        <taxon>Taphrinomycotina</taxon>
        <taxon>Neolectales</taxon>
        <taxon>Neolectaceae</taxon>
        <taxon>Neolecta</taxon>
    </lineage>
</organism>
<protein>
    <submittedName>
        <fullName evidence="7">DNA-binding protein reb1</fullName>
    </submittedName>
</protein>
<dbReference type="AlphaFoldDB" id="A0A1U7LHD0"/>
<evidence type="ECO:0000256" key="3">
    <source>
        <dbReference type="ARBA" id="ARBA00023242"/>
    </source>
</evidence>
<gene>
    <name evidence="7" type="ORF">NEOLI_004718</name>
</gene>
<evidence type="ECO:0000313" key="8">
    <source>
        <dbReference type="Proteomes" id="UP000186594"/>
    </source>
</evidence>
<dbReference type="PROSITE" id="PS50090">
    <property type="entry name" value="MYB_LIKE"/>
    <property type="match status" value="2"/>
</dbReference>
<dbReference type="GO" id="GO:0003700">
    <property type="term" value="F:DNA-binding transcription factor activity"/>
    <property type="evidence" value="ECO:0007669"/>
    <property type="project" value="TreeGrafter"/>
</dbReference>
<feature type="domain" description="Myb-like" evidence="5">
    <location>
        <begin position="418"/>
        <end position="476"/>
    </location>
</feature>
<feature type="domain" description="Myb-like" evidence="5">
    <location>
        <begin position="366"/>
        <end position="415"/>
    </location>
</feature>
<dbReference type="Gene3D" id="1.10.10.60">
    <property type="entry name" value="Homeodomain-like"/>
    <property type="match status" value="2"/>
</dbReference>
<dbReference type="PANTHER" id="PTHR46380">
    <property type="entry name" value="CYCLIN-D-BINDING MYB-LIKE TRANSCRIPTION FACTOR 1"/>
    <property type="match status" value="1"/>
</dbReference>
<evidence type="ECO:0000313" key="7">
    <source>
        <dbReference type="EMBL" id="OLL22003.1"/>
    </source>
</evidence>
<dbReference type="EMBL" id="LXFE01004029">
    <property type="protein sequence ID" value="OLL22003.1"/>
    <property type="molecule type" value="Genomic_DNA"/>
</dbReference>
<dbReference type="Proteomes" id="UP000186594">
    <property type="component" value="Unassembled WGS sequence"/>
</dbReference>
<name>A0A1U7LHD0_NEOID</name>
<dbReference type="OrthoDB" id="39591at2759"/>
<feature type="compositionally biased region" description="Basic and acidic residues" evidence="4">
    <location>
        <begin position="179"/>
        <end position="188"/>
    </location>
</feature>
<evidence type="ECO:0000259" key="6">
    <source>
        <dbReference type="PROSITE" id="PS51294"/>
    </source>
</evidence>
<feature type="region of interest" description="Disordered" evidence="4">
    <location>
        <begin position="167"/>
        <end position="213"/>
    </location>
</feature>
<dbReference type="Pfam" id="PF00249">
    <property type="entry name" value="Myb_DNA-binding"/>
    <property type="match status" value="1"/>
</dbReference>
<feature type="compositionally biased region" description="Polar residues" evidence="4">
    <location>
        <begin position="96"/>
        <end position="116"/>
    </location>
</feature>
<dbReference type="CDD" id="cd00167">
    <property type="entry name" value="SANT"/>
    <property type="match status" value="1"/>
</dbReference>
<keyword evidence="2 7" id="KW-0238">DNA-binding</keyword>
<evidence type="ECO:0000256" key="1">
    <source>
        <dbReference type="ARBA" id="ARBA00004123"/>
    </source>
</evidence>
<dbReference type="InterPro" id="IPR009057">
    <property type="entry name" value="Homeodomain-like_sf"/>
</dbReference>
<dbReference type="GO" id="GO:0005634">
    <property type="term" value="C:nucleus"/>
    <property type="evidence" value="ECO:0007669"/>
    <property type="project" value="UniProtKB-SubCell"/>
</dbReference>
<dbReference type="InterPro" id="IPR017930">
    <property type="entry name" value="Myb_dom"/>
</dbReference>
<feature type="region of interest" description="Disordered" evidence="4">
    <location>
        <begin position="130"/>
        <end position="149"/>
    </location>
</feature>
<evidence type="ECO:0000256" key="2">
    <source>
        <dbReference type="ARBA" id="ARBA00023125"/>
    </source>
</evidence>
<keyword evidence="3" id="KW-0539">Nucleus</keyword>
<feature type="region of interest" description="Disordered" evidence="4">
    <location>
        <begin position="77"/>
        <end position="116"/>
    </location>
</feature>
<comment type="caution">
    <text evidence="7">The sequence shown here is derived from an EMBL/GenBank/DDBJ whole genome shotgun (WGS) entry which is preliminary data.</text>
</comment>
<evidence type="ECO:0000259" key="5">
    <source>
        <dbReference type="PROSITE" id="PS50090"/>
    </source>
</evidence>
<dbReference type="PROSITE" id="PS51294">
    <property type="entry name" value="HTH_MYB"/>
    <property type="match status" value="1"/>
</dbReference>
<dbReference type="SMART" id="SM00717">
    <property type="entry name" value="SANT"/>
    <property type="match status" value="2"/>
</dbReference>
<dbReference type="PANTHER" id="PTHR46380:SF2">
    <property type="entry name" value="CYCLIN-D-BINDING MYB-LIKE TRANSCRIPTION FACTOR 1"/>
    <property type="match status" value="1"/>
</dbReference>
<dbReference type="SUPFAM" id="SSF46689">
    <property type="entry name" value="Homeodomain-like"/>
    <property type="match status" value="1"/>
</dbReference>
<dbReference type="STRING" id="1198029.A0A1U7LHD0"/>